<dbReference type="GO" id="GO:0006270">
    <property type="term" value="P:DNA replication initiation"/>
    <property type="evidence" value="ECO:0007669"/>
    <property type="project" value="TreeGrafter"/>
</dbReference>
<evidence type="ECO:0000259" key="2">
    <source>
        <dbReference type="Pfam" id="PF07540"/>
    </source>
</evidence>
<feature type="compositionally biased region" description="Basic and acidic residues" evidence="1">
    <location>
        <begin position="84"/>
        <end position="93"/>
    </location>
</feature>
<feature type="domain" description="Nucleolar complex-associated protein 3 N-terminal" evidence="2">
    <location>
        <begin position="160"/>
        <end position="301"/>
    </location>
</feature>
<feature type="compositionally biased region" description="Low complexity" evidence="1">
    <location>
        <begin position="73"/>
        <end position="82"/>
    </location>
</feature>
<dbReference type="VEuPathDB" id="ToxoDB:ENH_00057760"/>
<dbReference type="GO" id="GO:0003682">
    <property type="term" value="F:chromatin binding"/>
    <property type="evidence" value="ECO:0007669"/>
    <property type="project" value="TreeGrafter"/>
</dbReference>
<reference evidence="3" key="2">
    <citation type="submission" date="2013-10" db="EMBL/GenBank/DDBJ databases">
        <authorList>
            <person name="Aslett M."/>
        </authorList>
    </citation>
    <scope>NUCLEOTIDE SEQUENCE [LARGE SCALE GENOMIC DNA]</scope>
    <source>
        <strain evidence="3">Houghton</strain>
    </source>
</reference>
<dbReference type="RefSeq" id="XP_013437173.1">
    <property type="nucleotide sequence ID" value="XM_013581719.1"/>
</dbReference>
<dbReference type="InterPro" id="IPR011501">
    <property type="entry name" value="Noc3_N"/>
</dbReference>
<keyword evidence="4" id="KW-1185">Reference proteome</keyword>
<accession>U6MXN0</accession>
<dbReference type="PANTHER" id="PTHR14428:SF5">
    <property type="entry name" value="NUCLEOLAR COMPLEX PROTEIN 3 HOMOLOG"/>
    <property type="match status" value="1"/>
</dbReference>
<dbReference type="InterPro" id="IPR016903">
    <property type="entry name" value="Nucleolar_cplx-assoc_3"/>
</dbReference>
<evidence type="ECO:0000313" key="3">
    <source>
        <dbReference type="EMBL" id="CDJ68706.1"/>
    </source>
</evidence>
<dbReference type="AlphaFoldDB" id="U6MXN0"/>
<reference evidence="3" key="1">
    <citation type="submission" date="2013-10" db="EMBL/GenBank/DDBJ databases">
        <title>Genomic analysis of the causative agents of coccidiosis in chickens.</title>
        <authorList>
            <person name="Reid A.J."/>
            <person name="Blake D."/>
            <person name="Billington K."/>
            <person name="Browne H."/>
            <person name="Dunn M."/>
            <person name="Hung S."/>
            <person name="Kawahara F."/>
            <person name="Miranda-Saavedra D."/>
            <person name="Mourier T."/>
            <person name="Nagra H."/>
            <person name="Otto T.D."/>
            <person name="Rawlings N."/>
            <person name="Sanchez A."/>
            <person name="Sanders M."/>
            <person name="Subramaniam C."/>
            <person name="Tay Y."/>
            <person name="Dear P."/>
            <person name="Doerig C."/>
            <person name="Gruber A."/>
            <person name="Parkinson J."/>
            <person name="Shirley M."/>
            <person name="Wan K.L."/>
            <person name="Berriman M."/>
            <person name="Tomley F."/>
            <person name="Pain A."/>
        </authorList>
    </citation>
    <scope>NUCLEOTIDE SEQUENCE [LARGE SCALE GENOMIC DNA]</scope>
    <source>
        <strain evidence="3">Houghton</strain>
    </source>
</reference>
<dbReference type="GeneID" id="25475917"/>
<feature type="region of interest" description="Disordered" evidence="1">
    <location>
        <begin position="65"/>
        <end position="141"/>
    </location>
</feature>
<dbReference type="EMBL" id="HG725590">
    <property type="protein sequence ID" value="CDJ68706.1"/>
    <property type="molecule type" value="Genomic_DNA"/>
</dbReference>
<dbReference type="Proteomes" id="UP000030754">
    <property type="component" value="Unassembled WGS sequence"/>
</dbReference>
<name>U6MXN0_9EIME</name>
<gene>
    <name evidence="3" type="ORF">ENH_00057760</name>
</gene>
<protein>
    <recommendedName>
        <fullName evidence="2">Nucleolar complex-associated protein 3 N-terminal domain-containing protein</fullName>
    </recommendedName>
</protein>
<dbReference type="Pfam" id="PF07540">
    <property type="entry name" value="NOC3p"/>
    <property type="match status" value="1"/>
</dbReference>
<feature type="compositionally biased region" description="Low complexity" evidence="1">
    <location>
        <begin position="122"/>
        <end position="135"/>
    </location>
</feature>
<dbReference type="OrthoDB" id="333829at2759"/>
<dbReference type="GO" id="GO:0005730">
    <property type="term" value="C:nucleolus"/>
    <property type="evidence" value="ECO:0007669"/>
    <property type="project" value="TreeGrafter"/>
</dbReference>
<dbReference type="PANTHER" id="PTHR14428">
    <property type="entry name" value="NUCLEOLAR COMPLEX PROTEIN 3"/>
    <property type="match status" value="1"/>
</dbReference>
<sequence length="935" mass="100244">MGKKRRREAAAAEDAAAAVAAAPAAATVRRGTLLQSKLQRLMPSTTSAALKAEAPEMVLPVRGLDGVWTAPGDQQQQQQQDEPQQEKKSSGKEKKVKRQQGKAAAEPSLIKGNSTSEDVPNGKGSAAASTGSSRSSKGKAEEEISESAWAVVRSCKTLQQKKQQMAAAAARIMASPERSFEELDIFFAFCSHSRSAAQAVTAAVASASKQTEEQKQSRRLRLQELLQTRQLAVLSLAVVLKDILPRNRLTAAAAAETAAAAAADAAKSGNKNSALKAFRLSKDVEKQQQVEQQFIRTHRRFVLLLQQELQPLLQRKPGSCCSNGDLLCAASAARAAAEVVSVLPRFNDSDTSLLQLAVKAAAAAIAAATELQQQQQRGAKLSWREKHQQLLQEAGRNITETLQLVVAEDKGLQTAAAVIDAAVQQATATALQQQHQTCKEQQDWEQIRYARSAAAAALADVALKIELRKKLSDAERDQIDHKVDVALRRDLQASSINADLKSLKQFEGKILRTLFVLYAKTLRSPEVAGAPLVLASLRGVCTLGDFVRDDLLLDFLQLLREAAASNSARLLHLGPATAVAWVLVPLLLARKLRTSLQTDYFWAAESISALLINALPQFAAGQKGTQAGAPPDAVLLSLGGGDGTSFFSSRSGGCNSNNDVDAGFARKLLRAFELLQQTPQLWGGGGAQQQLQTQALRDATTSRGVAAIRVDENFGLTAGSSRTSTGSTAYAQAVLQLGDAFSSCAPLSDISVGRRIVQRLLRLLQQMPLLCDAVTPEGATGAGTSLHFVLLLLTASCDPQTSDSAFAALGLADEQKRLLLEKLEPQQKRRRMLLEDAASATEAAQTHCAGCASADCTATDLCCFSAADEQFMLQQVFLHTPQPPPLKFEHAAVRAAPKDENASADVQQQQQQQQQQRKLLVQWSLVLTPLRVSGQ</sequence>
<evidence type="ECO:0000256" key="1">
    <source>
        <dbReference type="SAM" id="MobiDB-lite"/>
    </source>
</evidence>
<evidence type="ECO:0000313" key="4">
    <source>
        <dbReference type="Proteomes" id="UP000030754"/>
    </source>
</evidence>
<organism evidence="3 4">
    <name type="scientific">Eimeria necatrix</name>
    <dbReference type="NCBI Taxonomy" id="51315"/>
    <lineage>
        <taxon>Eukaryota</taxon>
        <taxon>Sar</taxon>
        <taxon>Alveolata</taxon>
        <taxon>Apicomplexa</taxon>
        <taxon>Conoidasida</taxon>
        <taxon>Coccidia</taxon>
        <taxon>Eucoccidiorida</taxon>
        <taxon>Eimeriorina</taxon>
        <taxon>Eimeriidae</taxon>
        <taxon>Eimeria</taxon>
    </lineage>
</organism>
<proteinExistence type="predicted"/>